<accession>A0A370QFK7</accession>
<evidence type="ECO:0000256" key="1">
    <source>
        <dbReference type="SAM" id="Phobius"/>
    </source>
</evidence>
<keyword evidence="1" id="KW-1133">Transmembrane helix</keyword>
<evidence type="ECO:0000313" key="4">
    <source>
        <dbReference type="Proteomes" id="UP000255317"/>
    </source>
</evidence>
<reference evidence="3 4" key="1">
    <citation type="submission" date="2018-07" db="EMBL/GenBank/DDBJ databases">
        <title>Genomic Encyclopedia of Type Strains, Phase IV (KMG-IV): sequencing the most valuable type-strain genomes for metagenomic binning, comparative biology and taxonomic classification.</title>
        <authorList>
            <person name="Goeker M."/>
        </authorList>
    </citation>
    <scope>NUCLEOTIDE SEQUENCE [LARGE SCALE GENOMIC DNA]</scope>
    <source>
        <strain evidence="3 4">DSM 101478</strain>
    </source>
</reference>
<proteinExistence type="predicted"/>
<organism evidence="3 4">
    <name type="scientific">Marinirhabdus gelatinilytica</name>
    <dbReference type="NCBI Taxonomy" id="1703343"/>
    <lineage>
        <taxon>Bacteria</taxon>
        <taxon>Pseudomonadati</taxon>
        <taxon>Bacteroidota</taxon>
        <taxon>Flavobacteriia</taxon>
        <taxon>Flavobacteriales</taxon>
        <taxon>Flavobacteriaceae</taxon>
    </lineage>
</organism>
<dbReference type="InterPro" id="IPR025698">
    <property type="entry name" value="2TM_dom"/>
</dbReference>
<sequence>MKTKTTTPYERAQKKVSAIKNFYKHLRAYLIINVFLLLLRAKIFRVFEDGNLSDVHFERWLDLNTYGTSIVWGVALLIHGLYAFQYKFNFLKKWEARKLNEILEKDELE</sequence>
<feature type="transmembrane region" description="Helical" evidence="1">
    <location>
        <begin position="26"/>
        <end position="43"/>
    </location>
</feature>
<protein>
    <submittedName>
        <fullName evidence="3">2TM domain-containing protein</fullName>
    </submittedName>
</protein>
<dbReference type="AlphaFoldDB" id="A0A370QFK7"/>
<keyword evidence="1" id="KW-0812">Transmembrane</keyword>
<gene>
    <name evidence="3" type="ORF">C8D94_102323</name>
</gene>
<feature type="transmembrane region" description="Helical" evidence="1">
    <location>
        <begin position="63"/>
        <end position="84"/>
    </location>
</feature>
<dbReference type="EMBL" id="QRAO01000002">
    <property type="protein sequence ID" value="RDK87141.1"/>
    <property type="molecule type" value="Genomic_DNA"/>
</dbReference>
<keyword evidence="1" id="KW-0472">Membrane</keyword>
<dbReference type="Pfam" id="PF13239">
    <property type="entry name" value="2TM"/>
    <property type="match status" value="1"/>
</dbReference>
<evidence type="ECO:0000313" key="3">
    <source>
        <dbReference type="EMBL" id="RDK87141.1"/>
    </source>
</evidence>
<evidence type="ECO:0000259" key="2">
    <source>
        <dbReference type="Pfam" id="PF13239"/>
    </source>
</evidence>
<name>A0A370QFK7_9FLAO</name>
<feature type="domain" description="2TM" evidence="2">
    <location>
        <begin position="10"/>
        <end position="103"/>
    </location>
</feature>
<dbReference type="Proteomes" id="UP000255317">
    <property type="component" value="Unassembled WGS sequence"/>
</dbReference>
<keyword evidence="4" id="KW-1185">Reference proteome</keyword>
<dbReference type="RefSeq" id="WP_115123341.1">
    <property type="nucleotide sequence ID" value="NZ_QRAO01000002.1"/>
</dbReference>
<comment type="caution">
    <text evidence="3">The sequence shown here is derived from an EMBL/GenBank/DDBJ whole genome shotgun (WGS) entry which is preliminary data.</text>
</comment>
<dbReference type="OrthoDB" id="1495672at2"/>